<dbReference type="EMBL" id="CP022129">
    <property type="protein sequence ID" value="ASF48632.1"/>
    <property type="molecule type" value="Genomic_DNA"/>
</dbReference>
<keyword evidence="2" id="KW-1185">Reference proteome</keyword>
<dbReference type="Proteomes" id="UP000197019">
    <property type="component" value="Chromosome"/>
</dbReference>
<dbReference type="AlphaFoldDB" id="A0A1Z4C509"/>
<proteinExistence type="predicted"/>
<dbReference type="KEGG" id="mpsy:CEK71_03500"/>
<organism evidence="1 2">
    <name type="scientific">Methylovulum psychrotolerans</name>
    <dbReference type="NCBI Taxonomy" id="1704499"/>
    <lineage>
        <taxon>Bacteria</taxon>
        <taxon>Pseudomonadati</taxon>
        <taxon>Pseudomonadota</taxon>
        <taxon>Gammaproteobacteria</taxon>
        <taxon>Methylococcales</taxon>
        <taxon>Methylococcaceae</taxon>
        <taxon>Methylovulum</taxon>
    </lineage>
</organism>
<gene>
    <name evidence="1" type="ORF">CEK71_03500</name>
</gene>
<accession>A0A1Z4C509</accession>
<reference evidence="1 2" key="1">
    <citation type="submission" date="2017-06" db="EMBL/GenBank/DDBJ databases">
        <title>Genome Sequencing of the methanotroph Methylovulum psychrotolerants str. HV10-M2 isolated from a high-altitude environment.</title>
        <authorList>
            <person name="Mateos-Rivera A."/>
        </authorList>
    </citation>
    <scope>NUCLEOTIDE SEQUENCE [LARGE SCALE GENOMIC DNA]</scope>
    <source>
        <strain evidence="1 2">HV10_M2</strain>
    </source>
</reference>
<name>A0A1Z4C509_9GAMM</name>
<sequence>MGQIYNTFARRLRSVGVTLETRKALMHHIDGDITTHYSPAEIKELIEAVEKLPEAEKTTMLRVVNG</sequence>
<protein>
    <submittedName>
        <fullName evidence="1">Integrase</fullName>
    </submittedName>
</protein>
<evidence type="ECO:0000313" key="2">
    <source>
        <dbReference type="Proteomes" id="UP000197019"/>
    </source>
</evidence>
<dbReference type="OrthoDB" id="662444at2"/>
<evidence type="ECO:0000313" key="1">
    <source>
        <dbReference type="EMBL" id="ASF48632.1"/>
    </source>
</evidence>